<dbReference type="PANTHER" id="PTHR43531">
    <property type="entry name" value="PROTEIN ICFG"/>
    <property type="match status" value="1"/>
</dbReference>
<keyword evidence="4" id="KW-0807">Transducer</keyword>
<dbReference type="InterPro" id="IPR003660">
    <property type="entry name" value="HAMP_dom"/>
</dbReference>
<dbReference type="RefSeq" id="WP_116519544.1">
    <property type="nucleotide sequence ID" value="NZ_JACCEX010000006.1"/>
</dbReference>
<comment type="caution">
    <text evidence="9">The sequence shown here is derived from an EMBL/GenBank/DDBJ whole genome shotgun (WGS) entry which is preliminary data.</text>
</comment>
<dbReference type="GO" id="GO:0004888">
    <property type="term" value="F:transmembrane signaling receptor activity"/>
    <property type="evidence" value="ECO:0007669"/>
    <property type="project" value="TreeGrafter"/>
</dbReference>
<feature type="domain" description="Methyl-accepting transducer" evidence="7">
    <location>
        <begin position="288"/>
        <end position="517"/>
    </location>
</feature>
<evidence type="ECO:0000256" key="3">
    <source>
        <dbReference type="ARBA" id="ARBA00029447"/>
    </source>
</evidence>
<gene>
    <name evidence="9" type="ORF">C7440_3788</name>
</gene>
<dbReference type="CDD" id="cd06225">
    <property type="entry name" value="HAMP"/>
    <property type="match status" value="1"/>
</dbReference>
<evidence type="ECO:0000259" key="7">
    <source>
        <dbReference type="PROSITE" id="PS50111"/>
    </source>
</evidence>
<organism evidence="9 10">
    <name type="scientific">Pusillimonas noertemannii</name>
    <dbReference type="NCBI Taxonomy" id="305977"/>
    <lineage>
        <taxon>Bacteria</taxon>
        <taxon>Pseudomonadati</taxon>
        <taxon>Pseudomonadota</taxon>
        <taxon>Betaproteobacteria</taxon>
        <taxon>Burkholderiales</taxon>
        <taxon>Alcaligenaceae</taxon>
        <taxon>Pusillimonas</taxon>
    </lineage>
</organism>
<comment type="similarity">
    <text evidence="3">Belongs to the methyl-accepting chemotaxis (MCP) protein family.</text>
</comment>
<proteinExistence type="inferred from homology"/>
<dbReference type="SMART" id="SM00304">
    <property type="entry name" value="HAMP"/>
    <property type="match status" value="1"/>
</dbReference>
<dbReference type="OrthoDB" id="8576332at2"/>
<sequence>MQRFLTLKNGFIIFLLVLGLCCALAFSALRNVADSIQHLQQTESKRLRATELAALYKDYAQALTRHAMAFVSSEQPEFEEAYFHVADLLHGKAADPSGDSTPLIERFRRADFTAAEMETVESAFAATQALAQQEIKAINTAKGLEDDGAGGLKVALPQPLLAKVLLFGQQYIGPAAQLSRQIDDFNAMQSSRYAAEMDAARAFSERAMRIATATLLALLLCSAAALFLLYRFVRRPLNQGVRLAQLLAQGDLTATAPTLRRDEMGQLLGALNGIGRGIQGVVGQVRERTLQVAAASHEISRGNEDLSQRTDEQAASLQQSSAAMEQLAAAVRLNADNAHEAMQRVAHASTRAAHGSAQMQKAARTMSLLRQDSGQMADIVATIEGIAMRTNILALNAAIEAARAGAHGRGFAVVANEVRSLALRSATASKEIEALIRQSLNHVDQSGKLVDEAVTAVDETVSCVALAKDRMEEISAASKEQSQGIHQVTVAVAQMDVITQQNARLVHEAAQAALRQIEQTQGLQEVIARFVMPDDAGPEHECEPLEDDPEGFGHLAGGRDAGLTMPSPDDEGVVLASRFFPDNPPGGGRPTPSLPWLASRTAA</sequence>
<evidence type="ECO:0000256" key="6">
    <source>
        <dbReference type="SAM" id="Phobius"/>
    </source>
</evidence>
<evidence type="ECO:0000313" key="9">
    <source>
        <dbReference type="EMBL" id="PVY60352.1"/>
    </source>
</evidence>
<evidence type="ECO:0000259" key="8">
    <source>
        <dbReference type="PROSITE" id="PS50885"/>
    </source>
</evidence>
<keyword evidence="2" id="KW-0488">Methylation</keyword>
<dbReference type="GO" id="GO:0007165">
    <property type="term" value="P:signal transduction"/>
    <property type="evidence" value="ECO:0007669"/>
    <property type="project" value="UniProtKB-KW"/>
</dbReference>
<dbReference type="Gene3D" id="1.10.287.950">
    <property type="entry name" value="Methyl-accepting chemotaxis protein"/>
    <property type="match status" value="1"/>
</dbReference>
<dbReference type="Proteomes" id="UP000246145">
    <property type="component" value="Unassembled WGS sequence"/>
</dbReference>
<evidence type="ECO:0000313" key="10">
    <source>
        <dbReference type="Proteomes" id="UP000246145"/>
    </source>
</evidence>
<dbReference type="EMBL" id="QEKO01000010">
    <property type="protein sequence ID" value="PVY60352.1"/>
    <property type="molecule type" value="Genomic_DNA"/>
</dbReference>
<dbReference type="GO" id="GO:0006935">
    <property type="term" value="P:chemotaxis"/>
    <property type="evidence" value="ECO:0007669"/>
    <property type="project" value="TreeGrafter"/>
</dbReference>
<dbReference type="SMART" id="SM00283">
    <property type="entry name" value="MA"/>
    <property type="match status" value="1"/>
</dbReference>
<dbReference type="AlphaFoldDB" id="A0A2U1CHG0"/>
<dbReference type="FunFam" id="1.10.287.950:FF:000001">
    <property type="entry name" value="Methyl-accepting chemotaxis sensory transducer"/>
    <property type="match status" value="1"/>
</dbReference>
<dbReference type="InterPro" id="IPR004089">
    <property type="entry name" value="MCPsignal_dom"/>
</dbReference>
<reference evidence="9 10" key="1">
    <citation type="submission" date="2018-04" db="EMBL/GenBank/DDBJ databases">
        <title>Genomic Encyclopedia of Type Strains, Phase IV (KMG-IV): sequencing the most valuable type-strain genomes for metagenomic binning, comparative biology and taxonomic classification.</title>
        <authorList>
            <person name="Goeker M."/>
        </authorList>
    </citation>
    <scope>NUCLEOTIDE SEQUENCE [LARGE SCALE GENOMIC DNA]</scope>
    <source>
        <strain evidence="9 10">DSM 10065</strain>
    </source>
</reference>
<dbReference type="STRING" id="1231391.GCA_000308195_03094"/>
<feature type="region of interest" description="Disordered" evidence="5">
    <location>
        <begin position="580"/>
        <end position="603"/>
    </location>
</feature>
<dbReference type="PANTHER" id="PTHR43531:SF14">
    <property type="entry name" value="METHYL-ACCEPTING CHEMOTAXIS PROTEIN I-RELATED"/>
    <property type="match status" value="1"/>
</dbReference>
<keyword evidence="10" id="KW-1185">Reference proteome</keyword>
<dbReference type="SUPFAM" id="SSF58104">
    <property type="entry name" value="Methyl-accepting chemotaxis protein (MCP) signaling domain"/>
    <property type="match status" value="1"/>
</dbReference>
<protein>
    <submittedName>
        <fullName evidence="9">Methyl-accepting chemotaxis protein</fullName>
    </submittedName>
</protein>
<dbReference type="GO" id="GO:0005886">
    <property type="term" value="C:plasma membrane"/>
    <property type="evidence" value="ECO:0007669"/>
    <property type="project" value="TreeGrafter"/>
</dbReference>
<dbReference type="PROSITE" id="PS50111">
    <property type="entry name" value="CHEMOTAXIS_TRANSDUC_2"/>
    <property type="match status" value="1"/>
</dbReference>
<feature type="transmembrane region" description="Helical" evidence="6">
    <location>
        <begin position="210"/>
        <end position="233"/>
    </location>
</feature>
<comment type="subcellular location">
    <subcellularLocation>
        <location evidence="1">Membrane</location>
    </subcellularLocation>
</comment>
<keyword evidence="6" id="KW-1133">Transmembrane helix</keyword>
<dbReference type="PROSITE" id="PS50885">
    <property type="entry name" value="HAMP"/>
    <property type="match status" value="1"/>
</dbReference>
<dbReference type="InterPro" id="IPR051310">
    <property type="entry name" value="MCP_chemotaxis"/>
</dbReference>
<accession>A0A2U1CHG0</accession>
<name>A0A2U1CHG0_9BURK</name>
<evidence type="ECO:0000256" key="2">
    <source>
        <dbReference type="ARBA" id="ARBA00022481"/>
    </source>
</evidence>
<evidence type="ECO:0000256" key="1">
    <source>
        <dbReference type="ARBA" id="ARBA00004370"/>
    </source>
</evidence>
<feature type="domain" description="HAMP" evidence="8">
    <location>
        <begin position="231"/>
        <end position="283"/>
    </location>
</feature>
<evidence type="ECO:0000256" key="4">
    <source>
        <dbReference type="PROSITE-ProRule" id="PRU00284"/>
    </source>
</evidence>
<dbReference type="Pfam" id="PF00015">
    <property type="entry name" value="MCPsignal"/>
    <property type="match status" value="1"/>
</dbReference>
<evidence type="ECO:0000256" key="5">
    <source>
        <dbReference type="SAM" id="MobiDB-lite"/>
    </source>
</evidence>
<dbReference type="Pfam" id="PF00672">
    <property type="entry name" value="HAMP"/>
    <property type="match status" value="1"/>
</dbReference>
<keyword evidence="6" id="KW-0472">Membrane</keyword>
<keyword evidence="6" id="KW-0812">Transmembrane</keyword>